<evidence type="ECO:0000313" key="6">
    <source>
        <dbReference type="EMBL" id="GFM31886.1"/>
    </source>
</evidence>
<protein>
    <submittedName>
        <fullName evidence="6">Signal peptide peptidase SppA</fullName>
    </submittedName>
</protein>
<accession>A0A7J0BDZ1</accession>
<gene>
    <name evidence="6" type="primary">sppA_1</name>
    <name evidence="6" type="ORF">DSM101010T_02510</name>
</gene>
<dbReference type="AlphaFoldDB" id="A0A7J0BDZ1"/>
<dbReference type="GO" id="GO:0004176">
    <property type="term" value="F:ATP-dependent peptidase activity"/>
    <property type="evidence" value="ECO:0007669"/>
    <property type="project" value="InterPro"/>
</dbReference>
<dbReference type="InterPro" id="IPR004635">
    <property type="entry name" value="Pept_S49_SppA"/>
</dbReference>
<keyword evidence="4" id="KW-0720">Serine protease</keyword>
<dbReference type="Gene3D" id="3.90.226.10">
    <property type="entry name" value="2-enoyl-CoA Hydratase, Chain A, domain 1"/>
    <property type="match status" value="2"/>
</dbReference>
<dbReference type="CDD" id="cd07023">
    <property type="entry name" value="S49_Sppa_N_C"/>
    <property type="match status" value="1"/>
</dbReference>
<comment type="similarity">
    <text evidence="1">Belongs to the peptidase S49 family.</text>
</comment>
<comment type="caution">
    <text evidence="6">The sequence shown here is derived from an EMBL/GenBank/DDBJ whole genome shotgun (WGS) entry which is preliminary data.</text>
</comment>
<dbReference type="Proteomes" id="UP000503840">
    <property type="component" value="Unassembled WGS sequence"/>
</dbReference>
<organism evidence="6 7">
    <name type="scientific">Desulfovibrio subterraneus</name>
    <dbReference type="NCBI Taxonomy" id="2718620"/>
    <lineage>
        <taxon>Bacteria</taxon>
        <taxon>Pseudomonadati</taxon>
        <taxon>Thermodesulfobacteriota</taxon>
        <taxon>Desulfovibrionia</taxon>
        <taxon>Desulfovibrionales</taxon>
        <taxon>Desulfovibrionaceae</taxon>
        <taxon>Desulfovibrio</taxon>
    </lineage>
</organism>
<dbReference type="PRINTS" id="PR00127">
    <property type="entry name" value="CLPPROTEASEP"/>
</dbReference>
<dbReference type="InterPro" id="IPR001907">
    <property type="entry name" value="ClpP"/>
</dbReference>
<dbReference type="GO" id="GO:0004252">
    <property type="term" value="F:serine-type endopeptidase activity"/>
    <property type="evidence" value="ECO:0007669"/>
    <property type="project" value="InterPro"/>
</dbReference>
<dbReference type="NCBIfam" id="TIGR00706">
    <property type="entry name" value="SppA_dom"/>
    <property type="match status" value="1"/>
</dbReference>
<evidence type="ECO:0000256" key="4">
    <source>
        <dbReference type="ARBA" id="ARBA00022825"/>
    </source>
</evidence>
<dbReference type="PANTHER" id="PTHR42987">
    <property type="entry name" value="PEPTIDASE S49"/>
    <property type="match status" value="1"/>
</dbReference>
<dbReference type="SUPFAM" id="SSF52096">
    <property type="entry name" value="ClpP/crotonase"/>
    <property type="match status" value="1"/>
</dbReference>
<evidence type="ECO:0000256" key="3">
    <source>
        <dbReference type="ARBA" id="ARBA00022801"/>
    </source>
</evidence>
<keyword evidence="2" id="KW-0645">Protease</keyword>
<proteinExistence type="inferred from homology"/>
<evidence type="ECO:0000256" key="2">
    <source>
        <dbReference type="ARBA" id="ARBA00022670"/>
    </source>
</evidence>
<dbReference type="EMBL" id="BLVO01000004">
    <property type="protein sequence ID" value="GFM31886.1"/>
    <property type="molecule type" value="Genomic_DNA"/>
</dbReference>
<dbReference type="InterPro" id="IPR002142">
    <property type="entry name" value="Peptidase_S49"/>
</dbReference>
<keyword evidence="7" id="KW-1185">Reference proteome</keyword>
<dbReference type="PANTHER" id="PTHR42987:SF7">
    <property type="entry name" value="SIGNAL PEPTIDE PEPTIDASE SPPA-RELATED"/>
    <property type="match status" value="1"/>
</dbReference>
<dbReference type="InterPro" id="IPR047272">
    <property type="entry name" value="S49_SppA_C"/>
</dbReference>
<name>A0A7J0BDZ1_9BACT</name>
<dbReference type="Pfam" id="PF01343">
    <property type="entry name" value="Peptidase_S49"/>
    <property type="match status" value="1"/>
</dbReference>
<sequence>MQQNKLPFYQKHPLLFCLALIMAAVALFAGAMAALRLSGAHATGGLFKQDRVGICYIEGFIADSSKVTAWLRELRDDRSVVGVLLRIDSPGGAVAPSQEMYNAVRRLAAVKPVVVSMGSVAASGGYYIAAGADHIVANPSTITGSIGVKMELANMQGLMDKIGIAHDALTSGDLKNAGSPFKPMTDKERAYLQGLVGDMYEQFLEAIVNGRRMNIEDVRKAADGRAMTGRQALALGLVDTLGDMETAYDKLVSMCNATGQAPLPFVEGPPQETSILRDLLSSYLGIDPASSFSESLRRRSDIRFLYY</sequence>
<evidence type="ECO:0000256" key="1">
    <source>
        <dbReference type="ARBA" id="ARBA00008683"/>
    </source>
</evidence>
<feature type="domain" description="Peptidase S49" evidence="5">
    <location>
        <begin position="107"/>
        <end position="251"/>
    </location>
</feature>
<keyword evidence="3" id="KW-0378">Hydrolase</keyword>
<evidence type="ECO:0000259" key="5">
    <source>
        <dbReference type="Pfam" id="PF01343"/>
    </source>
</evidence>
<evidence type="ECO:0000313" key="7">
    <source>
        <dbReference type="Proteomes" id="UP000503840"/>
    </source>
</evidence>
<dbReference type="GO" id="GO:0006508">
    <property type="term" value="P:proteolysis"/>
    <property type="evidence" value="ECO:0007669"/>
    <property type="project" value="UniProtKB-KW"/>
</dbReference>
<reference evidence="6 7" key="1">
    <citation type="submission" date="2020-05" db="EMBL/GenBank/DDBJ databases">
        <title>Draft genome sequence of Desulfovibrio sp. strain HN2T.</title>
        <authorList>
            <person name="Ueno A."/>
            <person name="Tamazawa S."/>
            <person name="Tamamura S."/>
            <person name="Murakami T."/>
            <person name="Kiyama T."/>
            <person name="Inomata H."/>
            <person name="Amano Y."/>
            <person name="Miyakawa K."/>
            <person name="Tamaki H."/>
            <person name="Naganuma T."/>
            <person name="Kaneko K."/>
        </authorList>
    </citation>
    <scope>NUCLEOTIDE SEQUENCE [LARGE SCALE GENOMIC DNA]</scope>
    <source>
        <strain evidence="6 7">HN2</strain>
    </source>
</reference>
<dbReference type="RefSeq" id="WP_174403578.1">
    <property type="nucleotide sequence ID" value="NZ_BLVO01000004.1"/>
</dbReference>
<dbReference type="InterPro" id="IPR029045">
    <property type="entry name" value="ClpP/crotonase-like_dom_sf"/>
</dbReference>